<dbReference type="EMBL" id="APND01000002">
    <property type="protein sequence ID" value="MES1928870.1"/>
    <property type="molecule type" value="Genomic_DNA"/>
</dbReference>
<keyword evidence="3" id="KW-1185">Reference proteome</keyword>
<reference evidence="2 3" key="1">
    <citation type="submission" date="2013-03" db="EMBL/GenBank/DDBJ databases">
        <title>Salinisphaera dokdonensis CL-ES53 Genome Sequencing.</title>
        <authorList>
            <person name="Li C."/>
            <person name="Lai Q."/>
            <person name="Shao Z."/>
        </authorList>
    </citation>
    <scope>NUCLEOTIDE SEQUENCE [LARGE SCALE GENOMIC DNA]</scope>
    <source>
        <strain evidence="2 3">CL-ES53</strain>
    </source>
</reference>
<proteinExistence type="predicted"/>
<keyword evidence="1" id="KW-0812">Transmembrane</keyword>
<gene>
    <name evidence="2" type="ORF">SADO_06437</name>
</gene>
<keyword evidence="1" id="KW-0472">Membrane</keyword>
<feature type="transmembrane region" description="Helical" evidence="1">
    <location>
        <begin position="323"/>
        <end position="342"/>
    </location>
</feature>
<evidence type="ECO:0000313" key="3">
    <source>
        <dbReference type="Proteomes" id="UP001460888"/>
    </source>
</evidence>
<keyword evidence="1" id="KW-1133">Transmembrane helix</keyword>
<protein>
    <submittedName>
        <fullName evidence="2">Uncharacterized protein</fullName>
    </submittedName>
</protein>
<sequence>MDRWHKIVRATDQVVDTSDRFWLFFTACFLRVAQWFIFFFLIWIGYYALTHESDWPFSLRAQTRLAVIQIDGSRETAWDISDATLCVRDKLPSRASAVREITNNETVAATCGGTRWHAYTSATPDGYVSELSLSFGGADATKLGPYTTQFESLADNRFTVRITPMSNSDAPPLRIVNANHVDAVIHGPVMLVWPTPASGISLIFPFRGTAMVGKDVTTRRKALLEQGRIEIYSASDEEATGQSTISSVDLFPGDYVAIADEDSPQRSAASGFIRLSPDALTRDWPAFMITAFGRSDDVRVERYGEAGIDFQPSMWAQLTHDRWSVILTLILFGGLPALATLAEAARLIRRTGTFDRDTKNRK</sequence>
<comment type="caution">
    <text evidence="2">The sequence shown here is derived from an EMBL/GenBank/DDBJ whole genome shotgun (WGS) entry which is preliminary data.</text>
</comment>
<accession>A0ABV2AZ11</accession>
<name>A0ABV2AZ11_9GAMM</name>
<organism evidence="2 3">
    <name type="scientific">Salinisphaera dokdonensis CL-ES53</name>
    <dbReference type="NCBI Taxonomy" id="1304272"/>
    <lineage>
        <taxon>Bacteria</taxon>
        <taxon>Pseudomonadati</taxon>
        <taxon>Pseudomonadota</taxon>
        <taxon>Gammaproteobacteria</taxon>
        <taxon>Salinisphaerales</taxon>
        <taxon>Salinisphaeraceae</taxon>
        <taxon>Salinisphaera</taxon>
    </lineage>
</organism>
<evidence type="ECO:0000313" key="2">
    <source>
        <dbReference type="EMBL" id="MES1928870.1"/>
    </source>
</evidence>
<evidence type="ECO:0000256" key="1">
    <source>
        <dbReference type="SAM" id="Phobius"/>
    </source>
</evidence>
<dbReference type="Proteomes" id="UP001460888">
    <property type="component" value="Unassembled WGS sequence"/>
</dbReference>
<feature type="transmembrane region" description="Helical" evidence="1">
    <location>
        <begin position="21"/>
        <end position="49"/>
    </location>
</feature>